<organism evidence="2 3">
    <name type="scientific">Riccia fluitans</name>
    <dbReference type="NCBI Taxonomy" id="41844"/>
    <lineage>
        <taxon>Eukaryota</taxon>
        <taxon>Viridiplantae</taxon>
        <taxon>Streptophyta</taxon>
        <taxon>Embryophyta</taxon>
        <taxon>Marchantiophyta</taxon>
        <taxon>Marchantiopsida</taxon>
        <taxon>Marchantiidae</taxon>
        <taxon>Marchantiales</taxon>
        <taxon>Ricciaceae</taxon>
        <taxon>Riccia</taxon>
    </lineage>
</organism>
<keyword evidence="3" id="KW-1185">Reference proteome</keyword>
<evidence type="ECO:0000256" key="1">
    <source>
        <dbReference type="SAM" id="MobiDB-lite"/>
    </source>
</evidence>
<reference evidence="2 3" key="1">
    <citation type="submission" date="2024-09" db="EMBL/GenBank/DDBJ databases">
        <title>Chromosome-scale assembly of Riccia fluitans.</title>
        <authorList>
            <person name="Paukszto L."/>
            <person name="Sawicki J."/>
            <person name="Karawczyk K."/>
            <person name="Piernik-Szablinska J."/>
            <person name="Szczecinska M."/>
            <person name="Mazdziarz M."/>
        </authorList>
    </citation>
    <scope>NUCLEOTIDE SEQUENCE [LARGE SCALE GENOMIC DNA]</scope>
    <source>
        <strain evidence="2">Rf_01</strain>
        <tissue evidence="2">Aerial parts of the thallus</tissue>
    </source>
</reference>
<dbReference type="Proteomes" id="UP001605036">
    <property type="component" value="Unassembled WGS sequence"/>
</dbReference>
<protein>
    <submittedName>
        <fullName evidence="2">Uncharacterized protein</fullName>
    </submittedName>
</protein>
<feature type="region of interest" description="Disordered" evidence="1">
    <location>
        <begin position="1"/>
        <end position="22"/>
    </location>
</feature>
<dbReference type="AlphaFoldDB" id="A0ABD1Z202"/>
<name>A0ABD1Z202_9MARC</name>
<sequence>MTKSEESTGRVHPQLKQGKHKAAYLEERPQLPMALGFARVSTSLEVCVCTVYHITSLFDLWKVARRTDD</sequence>
<accession>A0ABD1Z202</accession>
<proteinExistence type="predicted"/>
<evidence type="ECO:0000313" key="3">
    <source>
        <dbReference type="Proteomes" id="UP001605036"/>
    </source>
</evidence>
<dbReference type="EMBL" id="JBHFFA010000002">
    <property type="protein sequence ID" value="KAL2641817.1"/>
    <property type="molecule type" value="Genomic_DNA"/>
</dbReference>
<comment type="caution">
    <text evidence="2">The sequence shown here is derived from an EMBL/GenBank/DDBJ whole genome shotgun (WGS) entry which is preliminary data.</text>
</comment>
<evidence type="ECO:0000313" key="2">
    <source>
        <dbReference type="EMBL" id="KAL2641817.1"/>
    </source>
</evidence>
<gene>
    <name evidence="2" type="ORF">R1flu_009404</name>
</gene>